<proteinExistence type="predicted"/>
<accession>X1TL91</accession>
<organism evidence="1">
    <name type="scientific">marine sediment metagenome</name>
    <dbReference type="NCBI Taxonomy" id="412755"/>
    <lineage>
        <taxon>unclassified sequences</taxon>
        <taxon>metagenomes</taxon>
        <taxon>ecological metagenomes</taxon>
    </lineage>
</organism>
<comment type="caution">
    <text evidence="1">The sequence shown here is derived from an EMBL/GenBank/DDBJ whole genome shotgun (WGS) entry which is preliminary data.</text>
</comment>
<dbReference type="Pfam" id="PF03692">
    <property type="entry name" value="CxxCxxCC"/>
    <property type="match status" value="1"/>
</dbReference>
<dbReference type="AlphaFoldDB" id="X1TL91"/>
<gene>
    <name evidence="1" type="ORF">S12H4_39678</name>
</gene>
<name>X1TL91_9ZZZZ</name>
<sequence length="77" mass="8930">MGNPVCKRCGDCCKSGTLLKQCSEEEKKAFKMLYSLAGKNIKKTACPYLDFKLGMAICKIYKDRPWFCRDFYCDKCY</sequence>
<dbReference type="EMBL" id="BARW01024007">
    <property type="protein sequence ID" value="GAI88345.1"/>
    <property type="molecule type" value="Genomic_DNA"/>
</dbReference>
<reference evidence="1" key="1">
    <citation type="journal article" date="2014" name="Front. Microbiol.">
        <title>High frequency of phylogenetically diverse reductive dehalogenase-homologous genes in deep subseafloor sedimentary metagenomes.</title>
        <authorList>
            <person name="Kawai M."/>
            <person name="Futagami T."/>
            <person name="Toyoda A."/>
            <person name="Takaki Y."/>
            <person name="Nishi S."/>
            <person name="Hori S."/>
            <person name="Arai W."/>
            <person name="Tsubouchi T."/>
            <person name="Morono Y."/>
            <person name="Uchiyama I."/>
            <person name="Ito T."/>
            <person name="Fujiyama A."/>
            <person name="Inagaki F."/>
            <person name="Takami H."/>
        </authorList>
    </citation>
    <scope>NUCLEOTIDE SEQUENCE</scope>
    <source>
        <strain evidence="1">Expedition CK06-06</strain>
    </source>
</reference>
<protein>
    <recommendedName>
        <fullName evidence="2">YkgJ family cysteine cluster protein</fullName>
    </recommendedName>
</protein>
<evidence type="ECO:0008006" key="2">
    <source>
        <dbReference type="Google" id="ProtNLM"/>
    </source>
</evidence>
<dbReference type="InterPro" id="IPR005358">
    <property type="entry name" value="Puta_zinc/iron-chelating_dom"/>
</dbReference>
<evidence type="ECO:0000313" key="1">
    <source>
        <dbReference type="EMBL" id="GAI88345.1"/>
    </source>
</evidence>